<sequence length="83" mass="9598">MRINLRVPFGVGNSRLNSKHLTIFGFYKILQTVLLWVLFVDQNVDDIIITLNLQLTIINKTNELFCLNEIKELVTVPKIKNIS</sequence>
<gene>
    <name evidence="2" type="ORF">BpHYR1_036578</name>
</gene>
<evidence type="ECO:0000313" key="2">
    <source>
        <dbReference type="EMBL" id="RNA13900.1"/>
    </source>
</evidence>
<dbReference type="EMBL" id="REGN01005301">
    <property type="protein sequence ID" value="RNA13900.1"/>
    <property type="molecule type" value="Genomic_DNA"/>
</dbReference>
<reference evidence="2 3" key="1">
    <citation type="journal article" date="2018" name="Sci. Rep.">
        <title>Genomic signatures of local adaptation to the degree of environmental predictability in rotifers.</title>
        <authorList>
            <person name="Franch-Gras L."/>
            <person name="Hahn C."/>
            <person name="Garcia-Roger E.M."/>
            <person name="Carmona M.J."/>
            <person name="Serra M."/>
            <person name="Gomez A."/>
        </authorList>
    </citation>
    <scope>NUCLEOTIDE SEQUENCE [LARGE SCALE GENOMIC DNA]</scope>
    <source>
        <strain evidence="2">HYR1</strain>
    </source>
</reference>
<keyword evidence="3" id="KW-1185">Reference proteome</keyword>
<evidence type="ECO:0000256" key="1">
    <source>
        <dbReference type="SAM" id="Phobius"/>
    </source>
</evidence>
<keyword evidence="1" id="KW-0812">Transmembrane</keyword>
<accession>A0A3M7QRC7</accession>
<dbReference type="Proteomes" id="UP000276133">
    <property type="component" value="Unassembled WGS sequence"/>
</dbReference>
<keyword evidence="1" id="KW-1133">Transmembrane helix</keyword>
<evidence type="ECO:0000313" key="3">
    <source>
        <dbReference type="Proteomes" id="UP000276133"/>
    </source>
</evidence>
<comment type="caution">
    <text evidence="2">The sequence shown here is derived from an EMBL/GenBank/DDBJ whole genome shotgun (WGS) entry which is preliminary data.</text>
</comment>
<name>A0A3M7QRC7_BRAPC</name>
<dbReference type="AlphaFoldDB" id="A0A3M7QRC7"/>
<feature type="transmembrane region" description="Helical" evidence="1">
    <location>
        <begin position="21"/>
        <end position="39"/>
    </location>
</feature>
<proteinExistence type="predicted"/>
<keyword evidence="1" id="KW-0472">Membrane</keyword>
<protein>
    <submittedName>
        <fullName evidence="2">Uncharacterized protein</fullName>
    </submittedName>
</protein>
<organism evidence="2 3">
    <name type="scientific">Brachionus plicatilis</name>
    <name type="common">Marine rotifer</name>
    <name type="synonym">Brachionus muelleri</name>
    <dbReference type="NCBI Taxonomy" id="10195"/>
    <lineage>
        <taxon>Eukaryota</taxon>
        <taxon>Metazoa</taxon>
        <taxon>Spiralia</taxon>
        <taxon>Gnathifera</taxon>
        <taxon>Rotifera</taxon>
        <taxon>Eurotatoria</taxon>
        <taxon>Monogononta</taxon>
        <taxon>Pseudotrocha</taxon>
        <taxon>Ploima</taxon>
        <taxon>Brachionidae</taxon>
        <taxon>Brachionus</taxon>
    </lineage>
</organism>